<evidence type="ECO:0000313" key="1">
    <source>
        <dbReference type="EMBL" id="TRX87902.1"/>
    </source>
</evidence>
<evidence type="ECO:0000313" key="2">
    <source>
        <dbReference type="Proteomes" id="UP000319160"/>
    </source>
</evidence>
<keyword evidence="2" id="KW-1185">Reference proteome</keyword>
<dbReference type="Proteomes" id="UP000319160">
    <property type="component" value="Unassembled WGS sequence"/>
</dbReference>
<protein>
    <submittedName>
        <fullName evidence="1">Uncharacterized protein</fullName>
    </submittedName>
</protein>
<comment type="caution">
    <text evidence="1">The sequence shown here is derived from an EMBL/GenBank/DDBJ whole genome shotgun (WGS) entry which is preliminary data.</text>
</comment>
<sequence>MCQGVAENDRVELVVSYPLGVAWDVRDTGAVQVFGILNPVFPEMKTKDKCSSRVGSRGYQGTNIFGSCLAFSHVQAIQREVSACLLQRVTAEVTDDEIIRPPMATEILIHSLHDLVPSKCDLTFTYTRTPS</sequence>
<accession>A0A553HIW9</accession>
<gene>
    <name evidence="1" type="ORF">FHL15_011191</name>
</gene>
<organism evidence="1 2">
    <name type="scientific">Xylaria flabelliformis</name>
    <dbReference type="NCBI Taxonomy" id="2512241"/>
    <lineage>
        <taxon>Eukaryota</taxon>
        <taxon>Fungi</taxon>
        <taxon>Dikarya</taxon>
        <taxon>Ascomycota</taxon>
        <taxon>Pezizomycotina</taxon>
        <taxon>Sordariomycetes</taxon>
        <taxon>Xylariomycetidae</taxon>
        <taxon>Xylariales</taxon>
        <taxon>Xylariaceae</taxon>
        <taxon>Xylaria</taxon>
    </lineage>
</organism>
<dbReference type="AlphaFoldDB" id="A0A553HIW9"/>
<dbReference type="EMBL" id="VFLP01000110">
    <property type="protein sequence ID" value="TRX87902.1"/>
    <property type="molecule type" value="Genomic_DNA"/>
</dbReference>
<name>A0A553HIW9_9PEZI</name>
<proteinExistence type="predicted"/>
<reference evidence="2" key="1">
    <citation type="submission" date="2019-06" db="EMBL/GenBank/DDBJ databases">
        <title>Draft genome sequence of the griseofulvin-producing fungus Xylaria cubensis strain G536.</title>
        <authorList>
            <person name="Mead M.E."/>
            <person name="Raja H.A."/>
            <person name="Steenwyk J.L."/>
            <person name="Knowles S.L."/>
            <person name="Oberlies N.H."/>
            <person name="Rokas A."/>
        </authorList>
    </citation>
    <scope>NUCLEOTIDE SEQUENCE [LARGE SCALE GENOMIC DNA]</scope>
    <source>
        <strain evidence="2">G536</strain>
    </source>
</reference>